<dbReference type="AlphaFoldDB" id="A0A5S5CR11"/>
<sequence>MITEQQLSAVIGSTAVGPDGKLGTVGEVYLDDETGRPEWATVRTGMFGTKEAFVPLAQADVSGEELRVPYDKDKVKNAPHIDTDGHLSPAEEQELYRYYGLGTGTTDTTVGMTETTGRAETTGRTETTGTARTTGTTGTDTRGSVGHDTSGPTTDNAMTRSEEQLRVGTRSEESGRARLRKYVVSENVTETVPVTREEVRLEREPITDANVGNALDGPAISEEEHEVVLHAERPVVEKEAVPVERVRLDTETVTEQVTVNEQVRKEQIELDGDGTNPRR</sequence>
<dbReference type="Proteomes" id="UP000322499">
    <property type="component" value="Unassembled WGS sequence"/>
</dbReference>
<name>A0A5S5CR11_9ACTN</name>
<reference evidence="4 5" key="1">
    <citation type="submission" date="2019-07" db="EMBL/GenBank/DDBJ databases">
        <title>Genomic Encyclopedia of Archaeal and Bacterial Type Strains, Phase II (KMG-II): from individual species to whole genera.</title>
        <authorList>
            <person name="Goeker M."/>
        </authorList>
    </citation>
    <scope>NUCLEOTIDE SEQUENCE [LARGE SCALE GENOMIC DNA]</scope>
    <source>
        <strain evidence="4 5">DSM 46842</strain>
    </source>
</reference>
<dbReference type="InterPro" id="IPR019060">
    <property type="entry name" value="DUF2382"/>
</dbReference>
<dbReference type="InterPro" id="IPR052967">
    <property type="entry name" value="Stress_Response_Assoc"/>
</dbReference>
<dbReference type="PANTHER" id="PTHR38463:SF1">
    <property type="entry name" value="STRESS RESPONSE PROTEIN YSNF"/>
    <property type="match status" value="1"/>
</dbReference>
<evidence type="ECO:0000256" key="1">
    <source>
        <dbReference type="SAM" id="MobiDB-lite"/>
    </source>
</evidence>
<dbReference type="Pfam" id="PF05239">
    <property type="entry name" value="PRC"/>
    <property type="match status" value="1"/>
</dbReference>
<feature type="domain" description="PRC-barrel" evidence="2">
    <location>
        <begin position="9"/>
        <end position="74"/>
    </location>
</feature>
<feature type="region of interest" description="Disordered" evidence="1">
    <location>
        <begin position="107"/>
        <end position="156"/>
    </location>
</feature>
<evidence type="ECO:0000313" key="4">
    <source>
        <dbReference type="EMBL" id="TYP84629.1"/>
    </source>
</evidence>
<dbReference type="SUPFAM" id="SSF50346">
    <property type="entry name" value="PRC-barrel domain"/>
    <property type="match status" value="1"/>
</dbReference>
<dbReference type="PANTHER" id="PTHR38463">
    <property type="entry name" value="STRESS RESPONSE PROTEIN YSNF"/>
    <property type="match status" value="1"/>
</dbReference>
<keyword evidence="5" id="KW-1185">Reference proteome</keyword>
<dbReference type="EMBL" id="VNHW01000014">
    <property type="protein sequence ID" value="TYP84629.1"/>
    <property type="molecule type" value="Genomic_DNA"/>
</dbReference>
<dbReference type="Pfam" id="PF09557">
    <property type="entry name" value="DUF2382"/>
    <property type="match status" value="1"/>
</dbReference>
<evidence type="ECO:0000313" key="5">
    <source>
        <dbReference type="Proteomes" id="UP000322499"/>
    </source>
</evidence>
<proteinExistence type="predicted"/>
<accession>A0A5S5CR11</accession>
<protein>
    <submittedName>
        <fullName evidence="4">Uncharacterized protein (TIGR02271 family)</fullName>
    </submittedName>
</protein>
<feature type="domain" description="DUF2382" evidence="3">
    <location>
        <begin position="158"/>
        <end position="269"/>
    </location>
</feature>
<organism evidence="4 5">
    <name type="scientific">Blastococcus xanthinilyticus</name>
    <dbReference type="NCBI Taxonomy" id="1564164"/>
    <lineage>
        <taxon>Bacteria</taxon>
        <taxon>Bacillati</taxon>
        <taxon>Actinomycetota</taxon>
        <taxon>Actinomycetes</taxon>
        <taxon>Geodermatophilales</taxon>
        <taxon>Geodermatophilaceae</taxon>
        <taxon>Blastococcus</taxon>
    </lineage>
</organism>
<comment type="caution">
    <text evidence="4">The sequence shown here is derived from an EMBL/GenBank/DDBJ whole genome shotgun (WGS) entry which is preliminary data.</text>
</comment>
<evidence type="ECO:0000259" key="3">
    <source>
        <dbReference type="Pfam" id="PF09557"/>
    </source>
</evidence>
<dbReference type="GO" id="GO:0019684">
    <property type="term" value="P:photosynthesis, light reaction"/>
    <property type="evidence" value="ECO:0007669"/>
    <property type="project" value="InterPro"/>
</dbReference>
<feature type="compositionally biased region" description="Low complexity" evidence="1">
    <location>
        <begin position="107"/>
        <end position="143"/>
    </location>
</feature>
<dbReference type="RefSeq" id="WP_166534656.1">
    <property type="nucleotide sequence ID" value="NZ_VNHW01000014.1"/>
</dbReference>
<dbReference type="InterPro" id="IPR011033">
    <property type="entry name" value="PRC_barrel-like_sf"/>
</dbReference>
<dbReference type="InterPro" id="IPR027275">
    <property type="entry name" value="PRC-brl_dom"/>
</dbReference>
<dbReference type="InterPro" id="IPR014747">
    <property type="entry name" value="Bac_photo_RC_H_C"/>
</dbReference>
<dbReference type="Gene3D" id="3.90.50.10">
    <property type="entry name" value="Photosynthetic Reaction Center, subunit H, domain 2"/>
    <property type="match status" value="1"/>
</dbReference>
<gene>
    <name evidence="4" type="ORF">BD833_11458</name>
</gene>
<dbReference type="GO" id="GO:0030077">
    <property type="term" value="C:plasma membrane light-harvesting complex"/>
    <property type="evidence" value="ECO:0007669"/>
    <property type="project" value="InterPro"/>
</dbReference>
<evidence type="ECO:0000259" key="2">
    <source>
        <dbReference type="Pfam" id="PF05239"/>
    </source>
</evidence>